<dbReference type="InterPro" id="IPR016193">
    <property type="entry name" value="Cytidine_deaminase-like"/>
</dbReference>
<comment type="subcellular location">
    <subcellularLocation>
        <location evidence="3">Cytoplasm</location>
    </subcellularLocation>
</comment>
<keyword evidence="2 3" id="KW-0501">Molybdenum cofactor biosynthesis</keyword>
<dbReference type="GO" id="GO:0005737">
    <property type="term" value="C:cytoplasm"/>
    <property type="evidence" value="ECO:0007669"/>
    <property type="project" value="UniProtKB-SubCell"/>
</dbReference>
<accession>A0A1I0L9Z3</accession>
<dbReference type="RefSeq" id="WP_091089679.1">
    <property type="nucleotide sequence ID" value="NZ_FOHX01000014.1"/>
</dbReference>
<dbReference type="Pfam" id="PF02634">
    <property type="entry name" value="FdhD-NarQ"/>
    <property type="match status" value="1"/>
</dbReference>
<dbReference type="OrthoDB" id="3197277at2"/>
<dbReference type="HAMAP" id="MF_00187">
    <property type="entry name" value="FdhD"/>
    <property type="match status" value="1"/>
</dbReference>
<gene>
    <name evidence="3" type="primary">fdhD</name>
    <name evidence="4" type="ORF">SAMN05421811_11447</name>
</gene>
<dbReference type="Gene3D" id="3.40.140.10">
    <property type="entry name" value="Cytidine Deaminase, domain 2"/>
    <property type="match status" value="1"/>
</dbReference>
<dbReference type="GO" id="GO:0016783">
    <property type="term" value="F:sulfurtransferase activity"/>
    <property type="evidence" value="ECO:0007669"/>
    <property type="project" value="InterPro"/>
</dbReference>
<dbReference type="InterPro" id="IPR003786">
    <property type="entry name" value="FdhD"/>
</dbReference>
<dbReference type="PIRSF" id="PIRSF015626">
    <property type="entry name" value="FdhD"/>
    <property type="match status" value="1"/>
</dbReference>
<comment type="function">
    <text evidence="3">Required for formate dehydrogenase (FDH) activity. Acts as a sulfur carrier protein that transfers sulfur from IscS to the molybdenum cofactor prior to its insertion into FDH.</text>
</comment>
<evidence type="ECO:0000256" key="1">
    <source>
        <dbReference type="ARBA" id="ARBA00022490"/>
    </source>
</evidence>
<sequence>MKTRPGPTTRARIRELNGSAVRERRDDLATEEPLEIRVTGAGGEQRTVAITMRTPGHDFELAAGFLHGEGLAGPGDIASIAYCTDEDLPPEARYNTVTVRLRGAVPDLPALERHFVTSSACGVCGSAGLDALRDRCRPLPEDTLRLAPAVLYGLPDALRRGQGVFGKTGGLHAAGLFTGAGEPVAVREDVGRHNAVDKLIGWAALNGRLPLAGHVLMVSGRTSYEIMQKALAAGLPVVCAVSAPSSLAVELAREFGMTLVGFLRGERCNVYAGEERILME</sequence>
<dbReference type="NCBIfam" id="TIGR00129">
    <property type="entry name" value="fdhD_narQ"/>
    <property type="match status" value="1"/>
</dbReference>
<evidence type="ECO:0000313" key="4">
    <source>
        <dbReference type="EMBL" id="SEU36939.1"/>
    </source>
</evidence>
<keyword evidence="5" id="KW-1185">Reference proteome</keyword>
<dbReference type="Proteomes" id="UP000199361">
    <property type="component" value="Unassembled WGS sequence"/>
</dbReference>
<dbReference type="EMBL" id="FOHX01000014">
    <property type="protein sequence ID" value="SEU36939.1"/>
    <property type="molecule type" value="Genomic_DNA"/>
</dbReference>
<dbReference type="PANTHER" id="PTHR30592:SF1">
    <property type="entry name" value="SULFUR CARRIER PROTEIN FDHD"/>
    <property type="match status" value="1"/>
</dbReference>
<dbReference type="GO" id="GO:0006777">
    <property type="term" value="P:Mo-molybdopterin cofactor biosynthetic process"/>
    <property type="evidence" value="ECO:0007669"/>
    <property type="project" value="UniProtKB-UniRule"/>
</dbReference>
<dbReference type="STRING" id="568860.SAMN05421811_11447"/>
<protein>
    <recommendedName>
        <fullName evidence="3">Sulfur carrier protein FdhD</fullName>
    </recommendedName>
</protein>
<evidence type="ECO:0000256" key="3">
    <source>
        <dbReference type="HAMAP-Rule" id="MF_00187"/>
    </source>
</evidence>
<reference evidence="4 5" key="1">
    <citation type="submission" date="2016-10" db="EMBL/GenBank/DDBJ databases">
        <authorList>
            <person name="de Groot N.N."/>
        </authorList>
    </citation>
    <scope>NUCLEOTIDE SEQUENCE [LARGE SCALE GENOMIC DNA]</scope>
    <source>
        <strain evidence="4 5">CGMCC 4.5598</strain>
    </source>
</reference>
<dbReference type="Gene3D" id="3.10.20.10">
    <property type="match status" value="1"/>
</dbReference>
<evidence type="ECO:0000256" key="2">
    <source>
        <dbReference type="ARBA" id="ARBA00023150"/>
    </source>
</evidence>
<dbReference type="AlphaFoldDB" id="A0A1I0L9Z3"/>
<name>A0A1I0L9Z3_9ACTN</name>
<keyword evidence="1 3" id="KW-0963">Cytoplasm</keyword>
<evidence type="ECO:0000313" key="5">
    <source>
        <dbReference type="Proteomes" id="UP000199361"/>
    </source>
</evidence>
<comment type="similarity">
    <text evidence="3">Belongs to the FdhD family.</text>
</comment>
<dbReference type="GO" id="GO:0097163">
    <property type="term" value="F:sulfur carrier activity"/>
    <property type="evidence" value="ECO:0007669"/>
    <property type="project" value="UniProtKB-UniRule"/>
</dbReference>
<dbReference type="SUPFAM" id="SSF53927">
    <property type="entry name" value="Cytidine deaminase-like"/>
    <property type="match status" value="1"/>
</dbReference>
<dbReference type="PANTHER" id="PTHR30592">
    <property type="entry name" value="FORMATE DEHYDROGENASE"/>
    <property type="match status" value="1"/>
</dbReference>
<feature type="binding site" evidence="3">
    <location>
        <begin position="262"/>
        <end position="267"/>
    </location>
    <ligand>
        <name>Mo-bis(molybdopterin guanine dinucleotide)</name>
        <dbReference type="ChEBI" id="CHEBI:60539"/>
    </ligand>
</feature>
<feature type="active site" description="Cysteine persulfide intermediate" evidence="3">
    <location>
        <position position="121"/>
    </location>
</feature>
<proteinExistence type="inferred from homology"/>
<dbReference type="NCBIfam" id="NF001943">
    <property type="entry name" value="PRK00724.1-2"/>
    <property type="match status" value="1"/>
</dbReference>
<organism evidence="4 5">
    <name type="scientific">Nonomuraea wenchangensis</name>
    <dbReference type="NCBI Taxonomy" id="568860"/>
    <lineage>
        <taxon>Bacteria</taxon>
        <taxon>Bacillati</taxon>
        <taxon>Actinomycetota</taxon>
        <taxon>Actinomycetes</taxon>
        <taxon>Streptosporangiales</taxon>
        <taxon>Streptosporangiaceae</taxon>
        <taxon>Nonomuraea</taxon>
    </lineage>
</organism>